<evidence type="ECO:0000313" key="11">
    <source>
        <dbReference type="Proteomes" id="UP000199690"/>
    </source>
</evidence>
<keyword evidence="4 7" id="KW-0812">Transmembrane</keyword>
<comment type="similarity">
    <text evidence="2">Belongs to the resistance-nodulation-cell division (RND) (TC 2.A.6) family. MmpL subfamily.</text>
</comment>
<proteinExistence type="inferred from homology"/>
<dbReference type="SUPFAM" id="SSF82866">
    <property type="entry name" value="Multidrug efflux transporter AcrB transmembrane domain"/>
    <property type="match status" value="2"/>
</dbReference>
<evidence type="ECO:0000256" key="2">
    <source>
        <dbReference type="ARBA" id="ARBA00010157"/>
    </source>
</evidence>
<dbReference type="Proteomes" id="UP000236729">
    <property type="component" value="Unassembled WGS sequence"/>
</dbReference>
<gene>
    <name evidence="9" type="ORF">SAMN02982929_06645</name>
    <name evidence="10" type="ORF">SAMN05216506_113101</name>
</gene>
<feature type="transmembrane region" description="Helical" evidence="7">
    <location>
        <begin position="612"/>
        <end position="631"/>
    </location>
</feature>
<keyword evidence="11" id="KW-1185">Reference proteome</keyword>
<feature type="transmembrane region" description="Helical" evidence="7">
    <location>
        <begin position="544"/>
        <end position="562"/>
    </location>
</feature>
<evidence type="ECO:0000256" key="5">
    <source>
        <dbReference type="ARBA" id="ARBA00022989"/>
    </source>
</evidence>
<dbReference type="Pfam" id="PF03176">
    <property type="entry name" value="MMPL"/>
    <property type="match status" value="2"/>
</dbReference>
<evidence type="ECO:0000256" key="1">
    <source>
        <dbReference type="ARBA" id="ARBA00004651"/>
    </source>
</evidence>
<evidence type="ECO:0000259" key="8">
    <source>
        <dbReference type="PROSITE" id="PS50156"/>
    </source>
</evidence>
<dbReference type="Proteomes" id="UP000199690">
    <property type="component" value="Unassembled WGS sequence"/>
</dbReference>
<dbReference type="GO" id="GO:0005886">
    <property type="term" value="C:plasma membrane"/>
    <property type="evidence" value="ECO:0007669"/>
    <property type="project" value="UniProtKB-SubCell"/>
</dbReference>
<dbReference type="InterPro" id="IPR004869">
    <property type="entry name" value="MMPL_dom"/>
</dbReference>
<sequence>MLDSGSSPPREPMLARLGRFVIRRRWPVLAASLVIFAVALLSAAGALSALSLSRFEAPGSESLVAAEVLEREFGTGGPNMALLVTAKSGDVDDPAVVAAGLALTRELAARPEVAEAGSYWSRGASPALKSADGAQALVLARVPGDATQTRGILGELSPQFTKDDSHIAVGVGGREEVFRQVGAQAGQDFVRAEMLIFPMVFVLLVLVFRGFAAALLTLGTGVFAMVSTVAALRLTATVTEVSTFALNITLAMGLGLGVDYCLFIINRFREGLRAGVSPHQAIVVSMQTAGRTVLFSGLTVAISLLGLLLFPFPFLRSFAYAGFFVVLFSIVGVLFTLPAALAVVGGRIGAGVRGRSPRGGQGFWHRTAITVMRRPATFGGAVVAVLLLLGSPILGLRFGLPDDRVLPPEASSRQVSEEIRANFGIEESDAVHLIAADVGAPDALRGQVDSYATALSRVEGVAQVDTMLGRYADGEFRPADPVEHDRFTSDTGTWLSVVPETAVMEADPLGFVQDVRDVPPPFAVQVGGYPAELSDFRQAMLERLPLVLSVIFGITFVILFLMTGSLVLPLKATLLNLLSLTMMFGALVWIFQQGNLSGILGFTATGTLETSIPILMFCIAYGLSMDYEVFMMSRIKEEYDRTGDNETAVAVAIERSAPLITAAAAILAVSFATYASSGVIFLKMLGVGLALAVLVDATLIRAVLVPAFMRLAGAANWWAPAPLKRIHTRFGISESGPAPVG</sequence>
<evidence type="ECO:0000313" key="10">
    <source>
        <dbReference type="EMBL" id="SFE66516.1"/>
    </source>
</evidence>
<feature type="domain" description="SSD" evidence="8">
    <location>
        <begin position="207"/>
        <end position="343"/>
    </location>
</feature>
<feature type="transmembrane region" description="Helical" evidence="7">
    <location>
        <begin position="244"/>
        <end position="265"/>
    </location>
</feature>
<reference evidence="11 12" key="1">
    <citation type="submission" date="2016-10" db="EMBL/GenBank/DDBJ databases">
        <authorList>
            <person name="Varghese N."/>
            <person name="Submissions S."/>
        </authorList>
    </citation>
    <scope>NUCLEOTIDE SEQUENCE [LARGE SCALE GENOMIC DNA]</scope>
    <source>
        <strain evidence="12">ATCC 20501</strain>
        <strain evidence="10 11">CGMCC 4.3529</strain>
    </source>
</reference>
<evidence type="ECO:0000256" key="6">
    <source>
        <dbReference type="ARBA" id="ARBA00023136"/>
    </source>
</evidence>
<dbReference type="EMBL" id="FOME01000013">
    <property type="protein sequence ID" value="SFE66516.1"/>
    <property type="molecule type" value="Genomic_DNA"/>
</dbReference>
<keyword evidence="6 7" id="KW-0472">Membrane</keyword>
<dbReference type="SMR" id="A0A1H6EJR7"/>
<feature type="transmembrane region" description="Helical" evidence="7">
    <location>
        <begin position="574"/>
        <end position="592"/>
    </location>
</feature>
<comment type="subcellular location">
    <subcellularLocation>
        <location evidence="1">Cell membrane</location>
        <topology evidence="1">Multi-pass membrane protein</topology>
    </subcellularLocation>
</comment>
<dbReference type="PANTHER" id="PTHR33406">
    <property type="entry name" value="MEMBRANE PROTEIN MJ1562-RELATED"/>
    <property type="match status" value="1"/>
</dbReference>
<evidence type="ECO:0000256" key="3">
    <source>
        <dbReference type="ARBA" id="ARBA00022475"/>
    </source>
</evidence>
<dbReference type="InterPro" id="IPR000731">
    <property type="entry name" value="SSD"/>
</dbReference>
<evidence type="ECO:0000313" key="12">
    <source>
        <dbReference type="Proteomes" id="UP000236729"/>
    </source>
</evidence>
<evidence type="ECO:0000256" key="7">
    <source>
        <dbReference type="SAM" id="Phobius"/>
    </source>
</evidence>
<accession>A0A1I2CDZ7</accession>
<dbReference type="Gene3D" id="1.20.1640.10">
    <property type="entry name" value="Multidrug efflux transporter AcrB transmembrane domain"/>
    <property type="match status" value="2"/>
</dbReference>
<dbReference type="InterPro" id="IPR050545">
    <property type="entry name" value="Mycobact_MmpL"/>
</dbReference>
<feature type="transmembrane region" description="Helical" evidence="7">
    <location>
        <begin position="376"/>
        <end position="398"/>
    </location>
</feature>
<evidence type="ECO:0000313" key="9">
    <source>
        <dbReference type="EMBL" id="SEG97105.1"/>
    </source>
</evidence>
<reference evidence="9" key="2">
    <citation type="submission" date="2016-10" db="EMBL/GenBank/DDBJ databases">
        <authorList>
            <person name="de Groot N.N."/>
        </authorList>
    </citation>
    <scope>NUCLEOTIDE SEQUENCE [LARGE SCALE GENOMIC DNA]</scope>
    <source>
        <strain evidence="9">ATCC 20501</strain>
    </source>
</reference>
<dbReference type="AlphaFoldDB" id="A0A1H6EJR7"/>
<feature type="transmembrane region" description="Helical" evidence="7">
    <location>
        <begin position="318"/>
        <end position="345"/>
    </location>
</feature>
<keyword evidence="3" id="KW-1003">Cell membrane</keyword>
<evidence type="ECO:0000256" key="4">
    <source>
        <dbReference type="ARBA" id="ARBA00022692"/>
    </source>
</evidence>
<name>A0A1H6EJR7_9PSEU</name>
<dbReference type="PROSITE" id="PS50156">
    <property type="entry name" value="SSD"/>
    <property type="match status" value="1"/>
</dbReference>
<dbReference type="EMBL" id="FNVB01000013">
    <property type="protein sequence ID" value="SEG97105.1"/>
    <property type="molecule type" value="Genomic_DNA"/>
</dbReference>
<dbReference type="RefSeq" id="WP_093357028.1">
    <property type="nucleotide sequence ID" value="NZ_FNVB01000013.1"/>
</dbReference>
<feature type="transmembrane region" description="Helical" evidence="7">
    <location>
        <begin position="293"/>
        <end position="312"/>
    </location>
</feature>
<accession>A0A1H6EJR7</accession>
<dbReference type="PANTHER" id="PTHR33406:SF11">
    <property type="entry name" value="MEMBRANE PROTEIN SCO6666-RELATED"/>
    <property type="match status" value="1"/>
</dbReference>
<feature type="transmembrane region" description="Helical" evidence="7">
    <location>
        <begin position="652"/>
        <end position="674"/>
    </location>
</feature>
<protein>
    <submittedName>
        <fullName evidence="9 10">Drug exporter of the RND superfamily</fullName>
    </submittedName>
</protein>
<organism evidence="9 12">
    <name type="scientific">Saccharopolyspora kobensis</name>
    <dbReference type="NCBI Taxonomy" id="146035"/>
    <lineage>
        <taxon>Bacteria</taxon>
        <taxon>Bacillati</taxon>
        <taxon>Actinomycetota</taxon>
        <taxon>Actinomycetes</taxon>
        <taxon>Pseudonocardiales</taxon>
        <taxon>Pseudonocardiaceae</taxon>
        <taxon>Saccharopolyspora</taxon>
    </lineage>
</organism>
<keyword evidence="5 7" id="KW-1133">Transmembrane helix</keyword>